<evidence type="ECO:0000313" key="2">
    <source>
        <dbReference type="EMBL" id="CAA6807228.1"/>
    </source>
</evidence>
<evidence type="ECO:0000259" key="1">
    <source>
        <dbReference type="Pfam" id="PF00535"/>
    </source>
</evidence>
<dbReference type="AlphaFoldDB" id="A0A6S6SW68"/>
<dbReference type="InterPro" id="IPR029044">
    <property type="entry name" value="Nucleotide-diphossugar_trans"/>
</dbReference>
<dbReference type="PANTHER" id="PTHR22916">
    <property type="entry name" value="GLYCOSYLTRANSFERASE"/>
    <property type="match status" value="1"/>
</dbReference>
<organism evidence="2">
    <name type="scientific">uncultured Thiotrichaceae bacterium</name>
    <dbReference type="NCBI Taxonomy" id="298394"/>
    <lineage>
        <taxon>Bacteria</taxon>
        <taxon>Pseudomonadati</taxon>
        <taxon>Pseudomonadota</taxon>
        <taxon>Gammaproteobacteria</taxon>
        <taxon>Thiotrichales</taxon>
        <taxon>Thiotrichaceae</taxon>
        <taxon>environmental samples</taxon>
    </lineage>
</organism>
<dbReference type="SUPFAM" id="SSF53448">
    <property type="entry name" value="Nucleotide-diphospho-sugar transferases"/>
    <property type="match status" value="1"/>
</dbReference>
<dbReference type="Pfam" id="PF00535">
    <property type="entry name" value="Glycos_transf_2"/>
    <property type="match status" value="1"/>
</dbReference>
<feature type="domain" description="Glycosyltransferase 2-like" evidence="1">
    <location>
        <begin position="4"/>
        <end position="122"/>
    </location>
</feature>
<dbReference type="Gene3D" id="3.40.50.150">
    <property type="entry name" value="Vaccinia Virus protein VP39"/>
    <property type="match status" value="1"/>
</dbReference>
<protein>
    <submittedName>
        <fullName evidence="2">Glycosyl transferase family 2</fullName>
    </submittedName>
</protein>
<dbReference type="PANTHER" id="PTHR22916:SF3">
    <property type="entry name" value="UDP-GLCNAC:BETAGAL BETA-1,3-N-ACETYLGLUCOSAMINYLTRANSFERASE-LIKE PROTEIN 1"/>
    <property type="match status" value="1"/>
</dbReference>
<accession>A0A6S6SW68</accession>
<dbReference type="GO" id="GO:0016758">
    <property type="term" value="F:hexosyltransferase activity"/>
    <property type="evidence" value="ECO:0007669"/>
    <property type="project" value="UniProtKB-ARBA"/>
</dbReference>
<reference evidence="2" key="1">
    <citation type="submission" date="2020-01" db="EMBL/GenBank/DDBJ databases">
        <authorList>
            <person name="Meier V. D."/>
            <person name="Meier V D."/>
        </authorList>
    </citation>
    <scope>NUCLEOTIDE SEQUENCE</scope>
    <source>
        <strain evidence="2">HLG_WM_MAG_09</strain>
    </source>
</reference>
<dbReference type="InterPro" id="IPR029063">
    <property type="entry name" value="SAM-dependent_MTases_sf"/>
</dbReference>
<dbReference type="EMBL" id="CACVAT010000105">
    <property type="protein sequence ID" value="CAA6807228.1"/>
    <property type="molecule type" value="Genomic_DNA"/>
</dbReference>
<dbReference type="SUPFAM" id="SSF53335">
    <property type="entry name" value="S-adenosyl-L-methionine-dependent methyltransferases"/>
    <property type="match status" value="1"/>
</dbReference>
<dbReference type="Gene3D" id="3.90.550.10">
    <property type="entry name" value="Spore Coat Polysaccharide Biosynthesis Protein SpsA, Chain A"/>
    <property type="match status" value="1"/>
</dbReference>
<proteinExistence type="predicted"/>
<name>A0A6S6SW68_9GAMM</name>
<dbReference type="InterPro" id="IPR001173">
    <property type="entry name" value="Glyco_trans_2-like"/>
</dbReference>
<gene>
    <name evidence="2" type="ORF">HELGO_WM11525</name>
</gene>
<sequence length="432" mass="49543">MRFSIFTPTHRPDYIGEAFDTLLAQTFDDWEWVIIPNGADAIIPEDIVNHPQVRVVQAPDEIAAKGVGALKRFACEQCKGEYFVELDHDDLLTENALEAIDKHATETGAGFLYSDFTNFYANGKCQFFYKSHGWEHYPFVWKDNEYLAMRAFATDASSLHQIFYAPNHVRVWSREIYFEAGGHDPELFIVDDHDLLCRTYLTGTHFEHIPECLYLYRLLEDGGNTYLKHNDDIQLKQKEISNKYVYQLIAEWCRRNDYPMLDLGGAHNTAPGFKSVDLRNGDINCDIRQGLPFPDDSVGCIRAYDFLEHIPSCPDSACEHGADGGPLCTVGLMNEMYRVLAPGGWLVSRTPSSDGRGAFQDPTHVSYWNPNSFWYYTDKEIAKYVHGVTCRFQDTRIWQSFPTTWHRNNNIPYVYADLVALKGQRQPGKVKI</sequence>
<keyword evidence="2" id="KW-0808">Transferase</keyword>